<feature type="domain" description="CheB-type methylesterase" evidence="9">
    <location>
        <begin position="162"/>
        <end position="352"/>
    </location>
</feature>
<dbReference type="GO" id="GO:0000156">
    <property type="term" value="F:phosphorelay response regulator activity"/>
    <property type="evidence" value="ECO:0007669"/>
    <property type="project" value="InterPro"/>
</dbReference>
<dbReference type="PANTHER" id="PTHR42872:SF6">
    <property type="entry name" value="PROTEIN-GLUTAMATE METHYLESTERASE_PROTEIN-GLUTAMINE GLUTAMINASE"/>
    <property type="match status" value="1"/>
</dbReference>
<comment type="similarity">
    <text evidence="5">Belongs to the CheB family.</text>
</comment>
<dbReference type="RefSeq" id="WP_011240054.1">
    <property type="nucleotide sequence ID" value="NC_017262.1"/>
</dbReference>
<sequence length="352" mass="37197">MTVKVLIVDDSPTMRAILSMMISSDPEIEVVGKADCPSTARQMIKELNPDVMTLDIEMPGMDGLDFLEKVMRLRPMPVIMVSALTAAGAEATLKAMELGAFDCFAKPALGFASDKSQSQTLISMIKAAAKNGGHRPLSFRNRSASAQNAAPAPSSVASGYRPKPGSIIAIGASTGGVETLLALLKDFPANCPPTLIVQHMPPLFTASFANRLDRMCPPKVSEAKTGDPLTPGHIYIAPGGERHLEFQNAAHGPRCLLVSDEPMSGHRPSVDRLFLSVAKNCGRRAIGIILTGMGQDGAMGLKAMRDTGSFTIGQDEESCVVYGMPAAAYRMGAVESQLPLSRIAAKALEACA</sequence>
<comment type="catalytic activity">
    <reaction evidence="4 5">
        <text>[protein]-L-glutamate 5-O-methyl ester + H2O = L-glutamyl-[protein] + methanol + H(+)</text>
        <dbReference type="Rhea" id="RHEA:23236"/>
        <dbReference type="Rhea" id="RHEA-COMP:10208"/>
        <dbReference type="Rhea" id="RHEA-COMP:10311"/>
        <dbReference type="ChEBI" id="CHEBI:15377"/>
        <dbReference type="ChEBI" id="CHEBI:15378"/>
        <dbReference type="ChEBI" id="CHEBI:17790"/>
        <dbReference type="ChEBI" id="CHEBI:29973"/>
        <dbReference type="ChEBI" id="CHEBI:82795"/>
        <dbReference type="EC" id="3.1.1.61"/>
    </reaction>
</comment>
<evidence type="ECO:0000259" key="9">
    <source>
        <dbReference type="PROSITE" id="PS50122"/>
    </source>
</evidence>
<keyword evidence="1 5" id="KW-0963">Cytoplasm</keyword>
<keyword evidence="5 7" id="KW-0597">Phosphoprotein</keyword>
<dbReference type="GeneID" id="79904666"/>
<reference evidence="10 11" key="1">
    <citation type="journal article" date="2011" name="J. Bacteriol.">
        <title>Genome sequence of the ethanol-producing Zymomonas mobilis subsp. mobilis lectotype strain ATCC 10988.</title>
        <authorList>
            <person name="Pappas K.M."/>
            <person name="Kouvelis V.N."/>
            <person name="Saunders E."/>
            <person name="Brettin T.S."/>
            <person name="Bruce D."/>
            <person name="Detter C."/>
            <person name="Balakireva M."/>
            <person name="Han C.S."/>
            <person name="Savvakis G."/>
            <person name="Kyrpides N.C."/>
            <person name="Typas M.A."/>
        </authorList>
    </citation>
    <scope>NUCLEOTIDE SEQUENCE [LARGE SCALE GENOMIC DNA]</scope>
    <source>
        <strain evidence="11">ATCC 10988 / DSM 424 / CCUG 17860 / LMG 404 / NCIMB 8938 / NRRL B-806 / ZM1</strain>
    </source>
</reference>
<dbReference type="PROSITE" id="PS50110">
    <property type="entry name" value="RESPONSE_REGULATORY"/>
    <property type="match status" value="1"/>
</dbReference>
<organism evidence="10 11">
    <name type="scientific">Zymomonas mobilis subsp. mobilis (strain ATCC 10988 / DSM 424 / LMG 404 / NCIMB 8938 / NRRL B-806 / ZM1)</name>
    <dbReference type="NCBI Taxonomy" id="555217"/>
    <lineage>
        <taxon>Bacteria</taxon>
        <taxon>Pseudomonadati</taxon>
        <taxon>Pseudomonadota</taxon>
        <taxon>Alphaproteobacteria</taxon>
        <taxon>Sphingomonadales</taxon>
        <taxon>Zymomonadaceae</taxon>
        <taxon>Zymomonas</taxon>
    </lineage>
</organism>
<comment type="subcellular location">
    <subcellularLocation>
        <location evidence="5">Cytoplasm</location>
    </subcellularLocation>
</comment>
<evidence type="ECO:0000313" key="10">
    <source>
        <dbReference type="EMBL" id="AEH62582.1"/>
    </source>
</evidence>
<dbReference type="CDD" id="cd16432">
    <property type="entry name" value="CheB_Rec"/>
    <property type="match status" value="1"/>
</dbReference>
<evidence type="ECO:0000256" key="2">
    <source>
        <dbReference type="ARBA" id="ARBA00022500"/>
    </source>
</evidence>
<dbReference type="GO" id="GO:0008984">
    <property type="term" value="F:protein-glutamate methylesterase activity"/>
    <property type="evidence" value="ECO:0007669"/>
    <property type="project" value="UniProtKB-UniRule"/>
</dbReference>
<dbReference type="EMBL" id="CP002850">
    <property type="protein sequence ID" value="AEH62582.1"/>
    <property type="molecule type" value="Genomic_DNA"/>
</dbReference>
<evidence type="ECO:0000256" key="7">
    <source>
        <dbReference type="PROSITE-ProRule" id="PRU00169"/>
    </source>
</evidence>
<dbReference type="SUPFAM" id="SSF52172">
    <property type="entry name" value="CheY-like"/>
    <property type="match status" value="1"/>
</dbReference>
<evidence type="ECO:0000256" key="4">
    <source>
        <dbReference type="ARBA" id="ARBA00048267"/>
    </source>
</evidence>
<comment type="PTM">
    <text evidence="5">Phosphorylated by CheA. Phosphorylation of the N-terminal regulatory domain activates the methylesterase activity.</text>
</comment>
<comment type="function">
    <text evidence="5">Involved in chemotaxis. Part of a chemotaxis signal transduction system that modulates chemotaxis in response to various stimuli. Catalyzes the demethylation of specific methylglutamate residues introduced into the chemoreceptors (methyl-accepting chemotaxis proteins or MCP) by CheR. Also mediates the irreversible deamidation of specific glutamine residues to glutamic acid.</text>
</comment>
<dbReference type="InterPro" id="IPR001789">
    <property type="entry name" value="Sig_transdc_resp-reg_receiver"/>
</dbReference>
<dbReference type="GO" id="GO:0050568">
    <property type="term" value="F:protein-glutamine glutaminase activity"/>
    <property type="evidence" value="ECO:0007669"/>
    <property type="project" value="UniProtKB-UniRule"/>
</dbReference>
<dbReference type="SUPFAM" id="SSF52738">
    <property type="entry name" value="Methylesterase CheB, C-terminal domain"/>
    <property type="match status" value="1"/>
</dbReference>
<dbReference type="Gene3D" id="3.40.50.180">
    <property type="entry name" value="Methylesterase CheB, C-terminal domain"/>
    <property type="match status" value="1"/>
</dbReference>
<evidence type="ECO:0000259" key="8">
    <source>
        <dbReference type="PROSITE" id="PS50110"/>
    </source>
</evidence>
<dbReference type="InterPro" id="IPR011006">
    <property type="entry name" value="CheY-like_superfamily"/>
</dbReference>
<evidence type="ECO:0000256" key="5">
    <source>
        <dbReference type="HAMAP-Rule" id="MF_00099"/>
    </source>
</evidence>
<feature type="active site" evidence="5 6">
    <location>
        <position position="173"/>
    </location>
</feature>
<dbReference type="HAMAP" id="MF_00099">
    <property type="entry name" value="CheB_chemtxs"/>
    <property type="match status" value="1"/>
</dbReference>
<dbReference type="PIRSF" id="PIRSF000876">
    <property type="entry name" value="RR_chemtxs_CheB"/>
    <property type="match status" value="1"/>
</dbReference>
<comment type="domain">
    <text evidence="5">Contains a C-terminal catalytic domain, and an N-terminal region which modulates catalytic activity.</text>
</comment>
<dbReference type="Proteomes" id="UP000001494">
    <property type="component" value="Chromosome"/>
</dbReference>
<dbReference type="EC" id="3.1.1.61" evidence="5"/>
<evidence type="ECO:0000256" key="1">
    <source>
        <dbReference type="ARBA" id="ARBA00022490"/>
    </source>
</evidence>
<dbReference type="OrthoDB" id="9793421at2"/>
<keyword evidence="2 5" id="KW-0145">Chemotaxis</keyword>
<evidence type="ECO:0000313" key="11">
    <source>
        <dbReference type="Proteomes" id="UP000001494"/>
    </source>
</evidence>
<feature type="active site" evidence="5 6">
    <location>
        <position position="296"/>
    </location>
</feature>
<dbReference type="eggNOG" id="COG2201">
    <property type="taxonomic scope" value="Bacteria"/>
</dbReference>
<feature type="active site" evidence="5 6">
    <location>
        <position position="199"/>
    </location>
</feature>
<feature type="modified residue" description="4-aspartylphosphate" evidence="5 7">
    <location>
        <position position="55"/>
    </location>
</feature>
<dbReference type="GO" id="GO:0006935">
    <property type="term" value="P:chemotaxis"/>
    <property type="evidence" value="ECO:0007669"/>
    <property type="project" value="UniProtKB-UniRule"/>
</dbReference>
<dbReference type="GO" id="GO:0005737">
    <property type="term" value="C:cytoplasm"/>
    <property type="evidence" value="ECO:0007669"/>
    <property type="project" value="UniProtKB-SubCell"/>
</dbReference>
<dbReference type="InterPro" id="IPR035909">
    <property type="entry name" value="CheB_C"/>
</dbReference>
<dbReference type="SMART" id="SM00448">
    <property type="entry name" value="REC"/>
    <property type="match status" value="1"/>
</dbReference>
<dbReference type="CDD" id="cd17541">
    <property type="entry name" value="REC_CheB-like"/>
    <property type="match status" value="1"/>
</dbReference>
<evidence type="ECO:0000256" key="6">
    <source>
        <dbReference type="PROSITE-ProRule" id="PRU00050"/>
    </source>
</evidence>
<dbReference type="Pfam" id="PF00072">
    <property type="entry name" value="Response_reg"/>
    <property type="match status" value="1"/>
</dbReference>
<dbReference type="Gene3D" id="3.40.50.2300">
    <property type="match status" value="1"/>
</dbReference>
<dbReference type="InterPro" id="IPR000673">
    <property type="entry name" value="Sig_transdc_resp-reg_Me-estase"/>
</dbReference>
<dbReference type="NCBIfam" id="NF001965">
    <property type="entry name" value="PRK00742.1"/>
    <property type="match status" value="1"/>
</dbReference>
<feature type="domain" description="Response regulatory" evidence="8">
    <location>
        <begin position="4"/>
        <end position="121"/>
    </location>
</feature>
<proteinExistence type="inferred from homology"/>
<dbReference type="KEGG" id="zmm:Zmob_0741"/>
<dbReference type="EC" id="3.5.1.44" evidence="5"/>
<dbReference type="AlphaFoldDB" id="A0A0H3G184"/>
<evidence type="ECO:0000256" key="3">
    <source>
        <dbReference type="ARBA" id="ARBA00022801"/>
    </source>
</evidence>
<dbReference type="PROSITE" id="PS50122">
    <property type="entry name" value="CHEB"/>
    <property type="match status" value="1"/>
</dbReference>
<dbReference type="PANTHER" id="PTHR42872">
    <property type="entry name" value="PROTEIN-GLUTAMATE METHYLESTERASE/PROTEIN-GLUTAMINE GLUTAMINASE"/>
    <property type="match status" value="1"/>
</dbReference>
<accession>A0A0H3G184</accession>
<dbReference type="HOGENOM" id="CLU_000445_51_0_5"/>
<name>A0A0H3G184_ZYMMA</name>
<keyword evidence="3 5" id="KW-0378">Hydrolase</keyword>
<comment type="catalytic activity">
    <reaction evidence="5">
        <text>L-glutaminyl-[protein] + H2O = L-glutamyl-[protein] + NH4(+)</text>
        <dbReference type="Rhea" id="RHEA:16441"/>
        <dbReference type="Rhea" id="RHEA-COMP:10207"/>
        <dbReference type="Rhea" id="RHEA-COMP:10208"/>
        <dbReference type="ChEBI" id="CHEBI:15377"/>
        <dbReference type="ChEBI" id="CHEBI:28938"/>
        <dbReference type="ChEBI" id="CHEBI:29973"/>
        <dbReference type="ChEBI" id="CHEBI:30011"/>
        <dbReference type="EC" id="3.5.1.44"/>
    </reaction>
</comment>
<gene>
    <name evidence="5" type="primary">cheB</name>
    <name evidence="10" type="ordered locus">Zmob_0741</name>
</gene>
<dbReference type="Pfam" id="PF01339">
    <property type="entry name" value="CheB_methylest"/>
    <property type="match status" value="1"/>
</dbReference>
<dbReference type="NCBIfam" id="NF009206">
    <property type="entry name" value="PRK12555.1"/>
    <property type="match status" value="1"/>
</dbReference>
<dbReference type="InterPro" id="IPR008248">
    <property type="entry name" value="CheB-like"/>
</dbReference>
<protein>
    <recommendedName>
        <fullName evidence="5">Protein-glutamate methylesterase/protein-glutamine glutaminase</fullName>
        <ecNumber evidence="5">3.1.1.61</ecNumber>
        <ecNumber evidence="5">3.5.1.44</ecNumber>
    </recommendedName>
</protein>